<dbReference type="InterPro" id="IPR040170">
    <property type="entry name" value="Cytosol_ACT"/>
</dbReference>
<accession>A0A398CN62</accession>
<protein>
    <submittedName>
        <fullName evidence="6">Acyl-CoA thioesterase</fullName>
    </submittedName>
</protein>
<dbReference type="Proteomes" id="UP000266340">
    <property type="component" value="Unassembled WGS sequence"/>
</dbReference>
<evidence type="ECO:0000256" key="4">
    <source>
        <dbReference type="SAM" id="MobiDB-lite"/>
    </source>
</evidence>
<evidence type="ECO:0000256" key="1">
    <source>
        <dbReference type="ARBA" id="ARBA00010458"/>
    </source>
</evidence>
<dbReference type="AlphaFoldDB" id="A0A398CN62"/>
<dbReference type="SUPFAM" id="SSF54637">
    <property type="entry name" value="Thioesterase/thiol ester dehydrase-isomerase"/>
    <property type="match status" value="1"/>
</dbReference>
<keyword evidence="7" id="KW-1185">Reference proteome</keyword>
<evidence type="ECO:0000259" key="5">
    <source>
        <dbReference type="PROSITE" id="PS51770"/>
    </source>
</evidence>
<dbReference type="GO" id="GO:0009062">
    <property type="term" value="P:fatty acid catabolic process"/>
    <property type="evidence" value="ECO:0007669"/>
    <property type="project" value="TreeGrafter"/>
</dbReference>
<comment type="similarity">
    <text evidence="1">Belongs to the acyl coenzyme A hydrolase family.</text>
</comment>
<evidence type="ECO:0000256" key="3">
    <source>
        <dbReference type="PROSITE-ProRule" id="PRU01106"/>
    </source>
</evidence>
<feature type="domain" description="HotDog ACOT-type" evidence="5">
    <location>
        <begin position="9"/>
        <end position="121"/>
    </location>
</feature>
<name>A0A398CN62_9BACL</name>
<dbReference type="EMBL" id="QXJM01000023">
    <property type="protein sequence ID" value="RIE04796.1"/>
    <property type="molecule type" value="Genomic_DNA"/>
</dbReference>
<dbReference type="GO" id="GO:0006637">
    <property type="term" value="P:acyl-CoA metabolic process"/>
    <property type="evidence" value="ECO:0007669"/>
    <property type="project" value="TreeGrafter"/>
</dbReference>
<dbReference type="OrthoDB" id="9791628at2"/>
<dbReference type="CDD" id="cd03442">
    <property type="entry name" value="BFIT_BACH"/>
    <property type="match status" value="1"/>
</dbReference>
<dbReference type="PANTHER" id="PTHR11049:SF24">
    <property type="entry name" value="CYTOSOLIC ACYL COENZYME A THIOESTER HYDROLASE"/>
    <property type="match status" value="1"/>
</dbReference>
<dbReference type="PANTHER" id="PTHR11049">
    <property type="entry name" value="ACYL COENZYME A THIOESTER HYDROLASE"/>
    <property type="match status" value="1"/>
</dbReference>
<dbReference type="Pfam" id="PF03061">
    <property type="entry name" value="4HBT"/>
    <property type="match status" value="1"/>
</dbReference>
<dbReference type="InterPro" id="IPR029069">
    <property type="entry name" value="HotDog_dom_sf"/>
</dbReference>
<evidence type="ECO:0000313" key="7">
    <source>
        <dbReference type="Proteomes" id="UP000266340"/>
    </source>
</evidence>
<sequence length="168" mass="18891">MSDAPKPMSHSRSLMTELVFPGDTNHHGTMFGGTLMQYIDKIAAISSIRHCGKAVVTASQDSLDFLSPIKVGEAVELEAVVTWTHRSSMEVYVVVRAENLFTRERRVTVTAFSTFVALDENGKPTPVPSVYPDNDEERKLHESADERYEQRMKRRGQRYSSSTGHETK</sequence>
<reference evidence="6 7" key="1">
    <citation type="submission" date="2018-09" db="EMBL/GenBank/DDBJ databases">
        <title>Cohnella cavernae sp. nov., isolated from a karst cave.</title>
        <authorList>
            <person name="Zhu H."/>
        </authorList>
    </citation>
    <scope>NUCLEOTIDE SEQUENCE [LARGE SCALE GENOMIC DNA]</scope>
    <source>
        <strain evidence="6 7">K2E09-144</strain>
    </source>
</reference>
<dbReference type="InterPro" id="IPR033120">
    <property type="entry name" value="HOTDOG_ACOT"/>
</dbReference>
<gene>
    <name evidence="6" type="ORF">D3H35_04810</name>
</gene>
<evidence type="ECO:0000313" key="6">
    <source>
        <dbReference type="EMBL" id="RIE04796.1"/>
    </source>
</evidence>
<dbReference type="RefSeq" id="WP_119147996.1">
    <property type="nucleotide sequence ID" value="NZ_JBHSOV010000005.1"/>
</dbReference>
<feature type="region of interest" description="Disordered" evidence="4">
    <location>
        <begin position="123"/>
        <end position="168"/>
    </location>
</feature>
<dbReference type="PROSITE" id="PS51770">
    <property type="entry name" value="HOTDOG_ACOT"/>
    <property type="match status" value="1"/>
</dbReference>
<organism evidence="6 7">
    <name type="scientific">Cohnella faecalis</name>
    <dbReference type="NCBI Taxonomy" id="2315694"/>
    <lineage>
        <taxon>Bacteria</taxon>
        <taxon>Bacillati</taxon>
        <taxon>Bacillota</taxon>
        <taxon>Bacilli</taxon>
        <taxon>Bacillales</taxon>
        <taxon>Paenibacillaceae</taxon>
        <taxon>Cohnella</taxon>
    </lineage>
</organism>
<feature type="compositionally biased region" description="Polar residues" evidence="4">
    <location>
        <begin position="158"/>
        <end position="168"/>
    </location>
</feature>
<comment type="caution">
    <text evidence="6">The sequence shown here is derived from an EMBL/GenBank/DDBJ whole genome shotgun (WGS) entry which is preliminary data.</text>
</comment>
<feature type="compositionally biased region" description="Basic and acidic residues" evidence="4">
    <location>
        <begin position="136"/>
        <end position="151"/>
    </location>
</feature>
<dbReference type="InterPro" id="IPR006683">
    <property type="entry name" value="Thioestr_dom"/>
</dbReference>
<keyword evidence="2 3" id="KW-0378">Hydrolase</keyword>
<dbReference type="GO" id="GO:0052816">
    <property type="term" value="F:long-chain fatty acyl-CoA hydrolase activity"/>
    <property type="evidence" value="ECO:0007669"/>
    <property type="project" value="TreeGrafter"/>
</dbReference>
<dbReference type="Gene3D" id="3.10.129.10">
    <property type="entry name" value="Hotdog Thioesterase"/>
    <property type="match status" value="1"/>
</dbReference>
<evidence type="ECO:0000256" key="2">
    <source>
        <dbReference type="ARBA" id="ARBA00022801"/>
    </source>
</evidence>
<dbReference type="GO" id="GO:0005829">
    <property type="term" value="C:cytosol"/>
    <property type="evidence" value="ECO:0007669"/>
    <property type="project" value="TreeGrafter"/>
</dbReference>
<proteinExistence type="inferred from homology"/>